<dbReference type="AlphaFoldDB" id="A0AAV4MAV8"/>
<evidence type="ECO:0000313" key="3">
    <source>
        <dbReference type="Proteomes" id="UP001054837"/>
    </source>
</evidence>
<accession>A0AAV4MAV8</accession>
<keyword evidence="1" id="KW-1133">Transmembrane helix</keyword>
<evidence type="ECO:0000256" key="1">
    <source>
        <dbReference type="SAM" id="Phobius"/>
    </source>
</evidence>
<keyword evidence="1" id="KW-0472">Membrane</keyword>
<dbReference type="Proteomes" id="UP001054837">
    <property type="component" value="Unassembled WGS sequence"/>
</dbReference>
<dbReference type="EMBL" id="BPLQ01000226">
    <property type="protein sequence ID" value="GIX69005.1"/>
    <property type="molecule type" value="Genomic_DNA"/>
</dbReference>
<reference evidence="2 3" key="1">
    <citation type="submission" date="2021-06" db="EMBL/GenBank/DDBJ databases">
        <title>Caerostris darwini draft genome.</title>
        <authorList>
            <person name="Kono N."/>
            <person name="Arakawa K."/>
        </authorList>
    </citation>
    <scope>NUCLEOTIDE SEQUENCE [LARGE SCALE GENOMIC DNA]</scope>
</reference>
<keyword evidence="1" id="KW-0812">Transmembrane</keyword>
<keyword evidence="3" id="KW-1185">Reference proteome</keyword>
<feature type="transmembrane region" description="Helical" evidence="1">
    <location>
        <begin position="77"/>
        <end position="97"/>
    </location>
</feature>
<name>A0AAV4MAV8_9ARAC</name>
<protein>
    <submittedName>
        <fullName evidence="2">Uncharacterized protein</fullName>
    </submittedName>
</protein>
<gene>
    <name evidence="2" type="ORF">CDAR_315861</name>
</gene>
<comment type="caution">
    <text evidence="2">The sequence shown here is derived from an EMBL/GenBank/DDBJ whole genome shotgun (WGS) entry which is preliminary data.</text>
</comment>
<evidence type="ECO:0000313" key="2">
    <source>
        <dbReference type="EMBL" id="GIX69005.1"/>
    </source>
</evidence>
<sequence length="129" mass="14427">MTLIAHVSSVATDAGEILQQSFVGNHLATAIENLPQSIPYKQLQLCSFSVAWREPCLPLSHENSRIKNSSRNQTENVMLLYLFIVFDIVLVFVHFLFKCLSLTQAALEKYFGPKGDSIHKSDALSDEAE</sequence>
<proteinExistence type="predicted"/>
<organism evidence="2 3">
    <name type="scientific">Caerostris darwini</name>
    <dbReference type="NCBI Taxonomy" id="1538125"/>
    <lineage>
        <taxon>Eukaryota</taxon>
        <taxon>Metazoa</taxon>
        <taxon>Ecdysozoa</taxon>
        <taxon>Arthropoda</taxon>
        <taxon>Chelicerata</taxon>
        <taxon>Arachnida</taxon>
        <taxon>Araneae</taxon>
        <taxon>Araneomorphae</taxon>
        <taxon>Entelegynae</taxon>
        <taxon>Araneoidea</taxon>
        <taxon>Araneidae</taxon>
        <taxon>Caerostris</taxon>
    </lineage>
</organism>